<feature type="transmembrane region" description="Helical" evidence="2">
    <location>
        <begin position="367"/>
        <end position="387"/>
    </location>
</feature>
<dbReference type="GO" id="GO:0042910">
    <property type="term" value="F:xenobiotic transmembrane transporter activity"/>
    <property type="evidence" value="ECO:0007669"/>
    <property type="project" value="TreeGrafter"/>
</dbReference>
<dbReference type="GO" id="GO:0005886">
    <property type="term" value="C:plasma membrane"/>
    <property type="evidence" value="ECO:0007669"/>
    <property type="project" value="TreeGrafter"/>
</dbReference>
<dbReference type="InterPro" id="IPR001036">
    <property type="entry name" value="Acrflvin-R"/>
</dbReference>
<dbReference type="RefSeq" id="WP_123668688.1">
    <property type="nucleotide sequence ID" value="NZ_RJKE01000001.1"/>
</dbReference>
<feature type="transmembrane region" description="Helical" evidence="2">
    <location>
        <begin position="913"/>
        <end position="938"/>
    </location>
</feature>
<dbReference type="Gene3D" id="3.30.70.1320">
    <property type="entry name" value="Multidrug efflux transporter AcrB pore domain like"/>
    <property type="match status" value="1"/>
</dbReference>
<feature type="transmembrane region" description="Helical" evidence="2">
    <location>
        <begin position="861"/>
        <end position="880"/>
    </location>
</feature>
<feature type="transmembrane region" description="Helical" evidence="2">
    <location>
        <begin position="992"/>
        <end position="1017"/>
    </location>
</feature>
<accession>A0A3N1D971</accession>
<dbReference type="Gene3D" id="3.30.2090.10">
    <property type="entry name" value="Multidrug efflux transporter AcrB TolC docking domain, DN and DC subdomains"/>
    <property type="match status" value="2"/>
</dbReference>
<keyword evidence="2" id="KW-0812">Transmembrane</keyword>
<dbReference type="InterPro" id="IPR027463">
    <property type="entry name" value="AcrB_DN_DC_subdom"/>
</dbReference>
<keyword evidence="2" id="KW-1133">Transmembrane helix</keyword>
<feature type="transmembrane region" description="Helical" evidence="2">
    <location>
        <begin position="341"/>
        <end position="360"/>
    </location>
</feature>
<evidence type="ECO:0000256" key="2">
    <source>
        <dbReference type="SAM" id="Phobius"/>
    </source>
</evidence>
<feature type="transmembrane region" description="Helical" evidence="2">
    <location>
        <begin position="959"/>
        <end position="980"/>
    </location>
</feature>
<evidence type="ECO:0000313" key="4">
    <source>
        <dbReference type="Proteomes" id="UP000272400"/>
    </source>
</evidence>
<dbReference type="Proteomes" id="UP000272400">
    <property type="component" value="Unassembled WGS sequence"/>
</dbReference>
<comment type="caution">
    <text evidence="3">The sequence shown here is derived from an EMBL/GenBank/DDBJ whole genome shotgun (WGS) entry which is preliminary data.</text>
</comment>
<dbReference type="PRINTS" id="PR00702">
    <property type="entry name" value="ACRIFLAVINRP"/>
</dbReference>
<sequence>MSWLSRISLKHRKLIMLITLAVLAVGAYAIPTLKQQLLPNLSLPVVSITAVYPGASPEVIEEQIIKPIENVAKGSEGLDTMSSTSRQSVGVVIMMYEFGTDTDARVSEVQQAINRLSQLPESVDPEVRTGSLGDIPTVTLAATGGANAQDLADRLQRSVVPELQSIDGVNEVTVSGEREKLVQIVPDAAAMAARGLNVTSITGALSTAGMTVPSGSIAADGKNLSVQTGGPITSVKDIQDLWITPSAPAGATAPGASSGPVRLSAIADVTLADSEPTSLTRTNGQDSLGVSITLDHDGSATTVSDAVQEKLPDLEKALGDGAELTVISDNGPQVASSVRGLVEEGLLGLLMAVLVIVVFLRSGRSTLVTAISIPLSLLVALITLKFADYSLNMLTLGALTMAVGRVVDDSIVVLENIKRHLGYGEEKRTAIIGAVKEVAGAVTSSTATTVAVFLPIAVVGGFIGELFRPFSITVAVAMIASLVVSLTIVPVLAFWFLKIPDTGGDVEAFRAKIEEEERQGPLQRYYVPIIGWAITRRKTVLALSLVILIATFGMAGLLKSSFIGSGEVASLRVTQTLPVGTDLATTNTAAQKVEAAVKGTKGVESYQVTVGEGSGGMFGGGAGNTAGLTVALADGADAEAVQDELDEKLKALQGAGELSVAADTGVGASNAIEIQVKATDDATLKAGAEKMRDALAKLPELKEVTTDLSESAPQITIRANDVRAAKAGLSEVAISQIVAQAIQGSTVSTVNVEGAETDVVVKSSTEKPASLADVRNLRVPTAAGLVKLSDIADVKEVAGSVERSRLDGERTVTVSATPVAEDLTKASAAVQKVLDETDPPEGATYTLAGVLSDQGDAFGQLGLAMLAAILIVFLILVAVFGSIRQTLVLLVSIPFAATGAILLLLITGTPLDVAAMIGMLMLIGIVITNAIVLVDLINTYREQGMPLHEAVFEGGRRRLRPILMTALATIFALIPMALGITGHGGFISKPLAIVVIGGLLSSTLLTLVLIPTLYTMVEGRREAKHAKKKGAAAEPPAERDEDEAAELTPVS</sequence>
<protein>
    <submittedName>
        <fullName evidence="3">HAE1 family hydrophobic/amphiphilic exporter-1</fullName>
    </submittedName>
</protein>
<dbReference type="PANTHER" id="PTHR32063:SF0">
    <property type="entry name" value="SWARMING MOTILITY PROTEIN SWRC"/>
    <property type="match status" value="1"/>
</dbReference>
<dbReference type="OrthoDB" id="3306666at2"/>
<feature type="transmembrane region" description="Helical" evidence="2">
    <location>
        <begin position="438"/>
        <end position="464"/>
    </location>
</feature>
<keyword evidence="4" id="KW-1185">Reference proteome</keyword>
<dbReference type="EMBL" id="RJKE01000001">
    <property type="protein sequence ID" value="ROO89628.1"/>
    <property type="molecule type" value="Genomic_DNA"/>
</dbReference>
<dbReference type="Gene3D" id="3.30.70.1430">
    <property type="entry name" value="Multidrug efflux transporter AcrB pore domain"/>
    <property type="match status" value="2"/>
</dbReference>
<dbReference type="PANTHER" id="PTHR32063">
    <property type="match status" value="1"/>
</dbReference>
<dbReference type="SUPFAM" id="SSF82693">
    <property type="entry name" value="Multidrug efflux transporter AcrB pore domain, PN1, PN2, PC1 and PC2 subdomains"/>
    <property type="match status" value="3"/>
</dbReference>
<feature type="region of interest" description="Disordered" evidence="1">
    <location>
        <begin position="1025"/>
        <end position="1051"/>
    </location>
</feature>
<feature type="transmembrane region" description="Helical" evidence="2">
    <location>
        <begin position="470"/>
        <end position="497"/>
    </location>
</feature>
<dbReference type="Pfam" id="PF00873">
    <property type="entry name" value="ACR_tran"/>
    <property type="match status" value="1"/>
</dbReference>
<evidence type="ECO:0000256" key="1">
    <source>
        <dbReference type="SAM" id="MobiDB-lite"/>
    </source>
</evidence>
<feature type="transmembrane region" description="Helical" evidence="2">
    <location>
        <begin position="540"/>
        <end position="558"/>
    </location>
</feature>
<feature type="transmembrane region" description="Helical" evidence="2">
    <location>
        <begin position="393"/>
        <end position="417"/>
    </location>
</feature>
<dbReference type="Gene3D" id="3.30.70.1440">
    <property type="entry name" value="Multidrug efflux transporter AcrB pore domain"/>
    <property type="match status" value="1"/>
</dbReference>
<proteinExistence type="predicted"/>
<evidence type="ECO:0000313" key="3">
    <source>
        <dbReference type="EMBL" id="ROO89628.1"/>
    </source>
</evidence>
<gene>
    <name evidence="3" type="ORF">EDD29_7330</name>
</gene>
<dbReference type="Gene3D" id="1.20.1640.10">
    <property type="entry name" value="Multidrug efflux transporter AcrB transmembrane domain"/>
    <property type="match status" value="2"/>
</dbReference>
<name>A0A3N1D971_9ACTN</name>
<dbReference type="SUPFAM" id="SSF82866">
    <property type="entry name" value="Multidrug efflux transporter AcrB transmembrane domain"/>
    <property type="match status" value="2"/>
</dbReference>
<organism evidence="3 4">
    <name type="scientific">Actinocorallia herbida</name>
    <dbReference type="NCBI Taxonomy" id="58109"/>
    <lineage>
        <taxon>Bacteria</taxon>
        <taxon>Bacillati</taxon>
        <taxon>Actinomycetota</taxon>
        <taxon>Actinomycetes</taxon>
        <taxon>Streptosporangiales</taxon>
        <taxon>Thermomonosporaceae</taxon>
        <taxon>Actinocorallia</taxon>
    </lineage>
</organism>
<dbReference type="SUPFAM" id="SSF82714">
    <property type="entry name" value="Multidrug efflux transporter AcrB TolC docking domain, DN and DC subdomains"/>
    <property type="match status" value="2"/>
</dbReference>
<reference evidence="3 4" key="1">
    <citation type="submission" date="2018-11" db="EMBL/GenBank/DDBJ databases">
        <title>Sequencing the genomes of 1000 actinobacteria strains.</title>
        <authorList>
            <person name="Klenk H.-P."/>
        </authorList>
    </citation>
    <scope>NUCLEOTIDE SEQUENCE [LARGE SCALE GENOMIC DNA]</scope>
    <source>
        <strain evidence="3 4">DSM 44254</strain>
    </source>
</reference>
<keyword evidence="2" id="KW-0472">Membrane</keyword>
<feature type="transmembrane region" description="Helical" evidence="2">
    <location>
        <begin position="887"/>
        <end position="907"/>
    </location>
</feature>
<dbReference type="AlphaFoldDB" id="A0A3N1D971"/>